<dbReference type="GO" id="GO:0045087">
    <property type="term" value="P:innate immune response"/>
    <property type="evidence" value="ECO:0007669"/>
    <property type="project" value="TreeGrafter"/>
</dbReference>
<keyword evidence="6" id="KW-0051">Antiviral defense</keyword>
<feature type="region of interest" description="Disordered" evidence="7">
    <location>
        <begin position="1"/>
        <end position="63"/>
    </location>
</feature>
<dbReference type="InterPro" id="IPR038326">
    <property type="entry name" value="IFN-lambda_sf"/>
</dbReference>
<sequence length="213" mass="24256">MGRLETLLRQAAERHKTPEQVHRKRRKSPDRQRSSSHGHETGGPQYCAGGSERTSHRRRCPMSRYKSLSTEDITVIRQLQNDHEKNMSPNAIKCYRRMVRHKPSGCDLEPNDRLILTLERVSVVVEFLENVSTSDVSDPGFKSLLIFLKLKDDLLTCKESSGISEFPSEQLKPWLKHLQIFLDTASPDCLQDAVLLSLIPVLVEDVGCWAHGK</sequence>
<dbReference type="PANTHER" id="PTHR31943:SF1">
    <property type="entry name" value="INTERFERON LAMBDA-2-RELATED"/>
    <property type="match status" value="1"/>
</dbReference>
<dbReference type="Proteomes" id="UP000824782">
    <property type="component" value="Unassembled WGS sequence"/>
</dbReference>
<accession>A0AAV6ZXP6</accession>
<proteinExistence type="inferred from homology"/>
<protein>
    <submittedName>
        <fullName evidence="8">Uncharacterized protein</fullName>
    </submittedName>
</protein>
<dbReference type="EMBL" id="WNYA01000010">
    <property type="protein sequence ID" value="KAG8552768.1"/>
    <property type="molecule type" value="Genomic_DNA"/>
</dbReference>
<dbReference type="Pfam" id="PF15177">
    <property type="entry name" value="IL28A"/>
    <property type="match status" value="1"/>
</dbReference>
<evidence type="ECO:0000313" key="9">
    <source>
        <dbReference type="Proteomes" id="UP000824782"/>
    </source>
</evidence>
<evidence type="ECO:0000256" key="4">
    <source>
        <dbReference type="ARBA" id="ARBA00022525"/>
    </source>
</evidence>
<dbReference type="Gene3D" id="1.20.1250.60">
    <property type="entry name" value="Interferon lambda"/>
    <property type="match status" value="1"/>
</dbReference>
<dbReference type="GO" id="GO:0007259">
    <property type="term" value="P:cell surface receptor signaling pathway via JAK-STAT"/>
    <property type="evidence" value="ECO:0007669"/>
    <property type="project" value="InterPro"/>
</dbReference>
<feature type="compositionally biased region" description="Basic and acidic residues" evidence="7">
    <location>
        <begin position="11"/>
        <end position="21"/>
    </location>
</feature>
<evidence type="ECO:0000256" key="3">
    <source>
        <dbReference type="ARBA" id="ARBA00022514"/>
    </source>
</evidence>
<comment type="caution">
    <text evidence="8">The sequence shown here is derived from an EMBL/GenBank/DDBJ whole genome shotgun (WGS) entry which is preliminary data.</text>
</comment>
<comment type="similarity">
    <text evidence="2">Belongs to the lambda interferon family.</text>
</comment>
<comment type="subcellular location">
    <subcellularLocation>
        <location evidence="1">Secreted</location>
    </subcellularLocation>
</comment>
<organism evidence="8 9">
    <name type="scientific">Engystomops pustulosus</name>
    <name type="common">Tungara frog</name>
    <name type="synonym">Physalaemus pustulosus</name>
    <dbReference type="NCBI Taxonomy" id="76066"/>
    <lineage>
        <taxon>Eukaryota</taxon>
        <taxon>Metazoa</taxon>
        <taxon>Chordata</taxon>
        <taxon>Craniata</taxon>
        <taxon>Vertebrata</taxon>
        <taxon>Euteleostomi</taxon>
        <taxon>Amphibia</taxon>
        <taxon>Batrachia</taxon>
        <taxon>Anura</taxon>
        <taxon>Neobatrachia</taxon>
        <taxon>Hyloidea</taxon>
        <taxon>Leptodactylidae</taxon>
        <taxon>Leiuperinae</taxon>
        <taxon>Engystomops</taxon>
    </lineage>
</organism>
<dbReference type="GO" id="GO:0051607">
    <property type="term" value="P:defense response to virus"/>
    <property type="evidence" value="ECO:0007669"/>
    <property type="project" value="UniProtKB-KW"/>
</dbReference>
<dbReference type="GO" id="GO:0005615">
    <property type="term" value="C:extracellular space"/>
    <property type="evidence" value="ECO:0007669"/>
    <property type="project" value="UniProtKB-KW"/>
</dbReference>
<evidence type="ECO:0000256" key="7">
    <source>
        <dbReference type="SAM" id="MobiDB-lite"/>
    </source>
</evidence>
<keyword evidence="3" id="KW-0202">Cytokine</keyword>
<evidence type="ECO:0000256" key="6">
    <source>
        <dbReference type="ARBA" id="ARBA00023118"/>
    </source>
</evidence>
<keyword evidence="9" id="KW-1185">Reference proteome</keyword>
<dbReference type="AlphaFoldDB" id="A0AAV6ZXP6"/>
<keyword evidence="4" id="KW-0964">Secreted</keyword>
<evidence type="ECO:0000313" key="8">
    <source>
        <dbReference type="EMBL" id="KAG8552768.1"/>
    </source>
</evidence>
<reference evidence="8" key="1">
    <citation type="thesis" date="2020" institute="ProQuest LLC" country="789 East Eisenhower Parkway, Ann Arbor, MI, USA">
        <title>Comparative Genomics and Chromosome Evolution.</title>
        <authorList>
            <person name="Mudd A.B."/>
        </authorList>
    </citation>
    <scope>NUCLEOTIDE SEQUENCE</scope>
    <source>
        <strain evidence="8">237g6f4</strain>
        <tissue evidence="8">Blood</tissue>
    </source>
</reference>
<dbReference type="PANTHER" id="PTHR31943">
    <property type="entry name" value="INTERLEUKIN-28 AND 29"/>
    <property type="match status" value="1"/>
</dbReference>
<evidence type="ECO:0000256" key="5">
    <source>
        <dbReference type="ARBA" id="ARBA00022729"/>
    </source>
</evidence>
<evidence type="ECO:0000256" key="1">
    <source>
        <dbReference type="ARBA" id="ARBA00004613"/>
    </source>
</evidence>
<feature type="compositionally biased region" description="Basic and acidic residues" evidence="7">
    <location>
        <begin position="29"/>
        <end position="40"/>
    </location>
</feature>
<evidence type="ECO:0000256" key="2">
    <source>
        <dbReference type="ARBA" id="ARBA00008717"/>
    </source>
</evidence>
<gene>
    <name evidence="8" type="ORF">GDO81_003047</name>
</gene>
<keyword evidence="5" id="KW-0732">Signal</keyword>
<dbReference type="GO" id="GO:0050778">
    <property type="term" value="P:positive regulation of immune response"/>
    <property type="evidence" value="ECO:0007669"/>
    <property type="project" value="InterPro"/>
</dbReference>
<dbReference type="GO" id="GO:0005125">
    <property type="term" value="F:cytokine activity"/>
    <property type="evidence" value="ECO:0007669"/>
    <property type="project" value="UniProtKB-KW"/>
</dbReference>
<name>A0AAV6ZXP6_ENGPU</name>
<dbReference type="InterPro" id="IPR029177">
    <property type="entry name" value="INF_lambda"/>
</dbReference>